<keyword evidence="4" id="KW-1185">Reference proteome</keyword>
<name>A0A0U1NHW6_9RHOB</name>
<dbReference type="EMBL" id="CVQV01000002">
    <property type="protein sequence ID" value="CRK74327.1"/>
    <property type="molecule type" value="Genomic_DNA"/>
</dbReference>
<dbReference type="Gene3D" id="2.60.40.1880">
    <property type="entry name" value="Invasion associated locus B (IalB) protein"/>
    <property type="match status" value="1"/>
</dbReference>
<dbReference type="Pfam" id="PF06776">
    <property type="entry name" value="IalB"/>
    <property type="match status" value="1"/>
</dbReference>
<evidence type="ECO:0000313" key="3">
    <source>
        <dbReference type="EMBL" id="CRK74327.1"/>
    </source>
</evidence>
<protein>
    <submittedName>
        <fullName evidence="3">Invasion protein B, involved in pathogenesis</fullName>
    </submittedName>
</protein>
<reference evidence="3 4" key="1">
    <citation type="submission" date="2015-04" db="EMBL/GenBank/DDBJ databases">
        <authorList>
            <person name="Syromyatnikov M.Y."/>
            <person name="Popov V.N."/>
        </authorList>
    </citation>
    <scope>NUCLEOTIDE SEQUENCE [LARGE SCALE GENOMIC DNA]</scope>
    <source>
        <strain evidence="3 4">CECT 5292</strain>
    </source>
</reference>
<dbReference type="InterPro" id="IPR010642">
    <property type="entry name" value="Invasion_prot_B"/>
</dbReference>
<dbReference type="OrthoDB" id="9797912at2"/>
<dbReference type="RefSeq" id="WP_048597727.1">
    <property type="nucleotide sequence ID" value="NZ_CVPC01000002.1"/>
</dbReference>
<dbReference type="AlphaFoldDB" id="A0A0U1NHW6"/>
<sequence length="212" mass="22193">MIKLFKFCAILAVCAAPAWAQSTTSDTDQTAPAGTVSTDGDAGIPLQLGEEEAPNGPQPGQTYVLEEAGAWEIRCVKRPEGAEQPDPCQLYQLLKDQEGNSVAEINMLALPAGSAAAAGANVVVPLETLLTERLTMAIDGGPARRYPFAFCSQVGCLARLGFADADVANFKRGNVAKLTIVPAVAPDQKVELDVSLSGFTAGFARLQELSAQ</sequence>
<evidence type="ECO:0000256" key="1">
    <source>
        <dbReference type="SAM" id="MobiDB-lite"/>
    </source>
</evidence>
<dbReference type="Proteomes" id="UP000048949">
    <property type="component" value="Unassembled WGS sequence"/>
</dbReference>
<organism evidence="3 4">
    <name type="scientific">Nereida ignava</name>
    <dbReference type="NCBI Taxonomy" id="282199"/>
    <lineage>
        <taxon>Bacteria</taxon>
        <taxon>Pseudomonadati</taxon>
        <taxon>Pseudomonadota</taxon>
        <taxon>Alphaproteobacteria</taxon>
        <taxon>Rhodobacterales</taxon>
        <taxon>Roseobacteraceae</taxon>
        <taxon>Nereida</taxon>
    </lineage>
</organism>
<accession>A0A0U1NHW6</accession>
<feature type="chain" id="PRO_5006712055" evidence="2">
    <location>
        <begin position="21"/>
        <end position="212"/>
    </location>
</feature>
<feature type="signal peptide" evidence="2">
    <location>
        <begin position="1"/>
        <end position="20"/>
    </location>
</feature>
<proteinExistence type="predicted"/>
<dbReference type="InterPro" id="IPR038696">
    <property type="entry name" value="IalB_sf"/>
</dbReference>
<evidence type="ECO:0000256" key="2">
    <source>
        <dbReference type="SAM" id="SignalP"/>
    </source>
</evidence>
<evidence type="ECO:0000313" key="4">
    <source>
        <dbReference type="Proteomes" id="UP000048949"/>
    </source>
</evidence>
<feature type="compositionally biased region" description="Polar residues" evidence="1">
    <location>
        <begin position="21"/>
        <end position="38"/>
    </location>
</feature>
<feature type="region of interest" description="Disordered" evidence="1">
    <location>
        <begin position="21"/>
        <end position="59"/>
    </location>
</feature>
<dbReference type="STRING" id="282199.GCA_001049735_00354"/>
<keyword evidence="2" id="KW-0732">Signal</keyword>
<gene>
    <name evidence="3" type="ORF">NIG5292_00354</name>
</gene>